<keyword evidence="2" id="KW-1003">Cell membrane</keyword>
<evidence type="ECO:0000313" key="9">
    <source>
        <dbReference type="Proteomes" id="UP001206788"/>
    </source>
</evidence>
<feature type="transmembrane region" description="Helical" evidence="7">
    <location>
        <begin position="217"/>
        <end position="235"/>
    </location>
</feature>
<accession>A0ABT2G154</accession>
<comment type="subcellular location">
    <subcellularLocation>
        <location evidence="1">Cell membrane</location>
        <topology evidence="1">Multi-pass membrane protein</topology>
    </subcellularLocation>
</comment>
<feature type="transmembrane region" description="Helical" evidence="7">
    <location>
        <begin position="262"/>
        <end position="283"/>
    </location>
</feature>
<dbReference type="CDD" id="cd06854">
    <property type="entry name" value="GT_WbpL_WbcO_like"/>
    <property type="match status" value="1"/>
</dbReference>
<dbReference type="Pfam" id="PF00953">
    <property type="entry name" value="Glycos_transf_4"/>
    <property type="match status" value="1"/>
</dbReference>
<reference evidence="8 9" key="1">
    <citation type="submission" date="2022-08" db="EMBL/GenBank/DDBJ databases">
        <title>Algoriphagus sp. CAU 1643 isolated from mud.</title>
        <authorList>
            <person name="Kim W."/>
        </authorList>
    </citation>
    <scope>NUCLEOTIDE SEQUENCE [LARGE SCALE GENOMIC DNA]</scope>
    <source>
        <strain evidence="8 9">CAU 1643</strain>
    </source>
</reference>
<feature type="transmembrane region" description="Helical" evidence="7">
    <location>
        <begin position="91"/>
        <end position="107"/>
    </location>
</feature>
<keyword evidence="5 7" id="KW-1133">Transmembrane helix</keyword>
<feature type="transmembrane region" description="Helical" evidence="7">
    <location>
        <begin position="113"/>
        <end position="132"/>
    </location>
</feature>
<organism evidence="8 9">
    <name type="scientific">Algoriphagus limi</name>
    <dbReference type="NCBI Taxonomy" id="2975273"/>
    <lineage>
        <taxon>Bacteria</taxon>
        <taxon>Pseudomonadati</taxon>
        <taxon>Bacteroidota</taxon>
        <taxon>Cytophagia</taxon>
        <taxon>Cytophagales</taxon>
        <taxon>Cyclobacteriaceae</taxon>
        <taxon>Algoriphagus</taxon>
    </lineage>
</organism>
<keyword evidence="3" id="KW-0808">Transferase</keyword>
<feature type="transmembrane region" description="Helical" evidence="7">
    <location>
        <begin position="66"/>
        <end position="84"/>
    </location>
</feature>
<evidence type="ECO:0000256" key="3">
    <source>
        <dbReference type="ARBA" id="ARBA00022679"/>
    </source>
</evidence>
<dbReference type="EMBL" id="JANWGH010000001">
    <property type="protein sequence ID" value="MCS5489001.1"/>
    <property type="molecule type" value="Genomic_DNA"/>
</dbReference>
<sequence length="323" mass="37107">MILDQTVLFLCFLLISFIYLQIGRKLHIIDKPNHRSSHTKVTVRGGGIIFPIAAVIWWVISGFQDTFMILGLFLISVISFWDDIQSLSRKFRFLMQFVALSLGFYQLDLFSQMDWYLLPIFYFIALGIINAINFMDGINGISGLYGLVFFSSLLAVQSYLPIFQSQLIQYEILALCVFLLFNLRKRALMFAGDVGSISLAYLIIYFLTQWYLEVGKWSIILLLLIYGVDVVLTMVRRYRKGEKLSEPHRSHLYQILANEFKISHVLISLGYAALQLLINYLFFIQTKSYPSPLVASILLIGTGIAYLLFRHLISSRLSPTDSK</sequence>
<dbReference type="Proteomes" id="UP001206788">
    <property type="component" value="Unassembled WGS sequence"/>
</dbReference>
<feature type="transmembrane region" description="Helical" evidence="7">
    <location>
        <begin position="190"/>
        <end position="211"/>
    </location>
</feature>
<keyword evidence="9" id="KW-1185">Reference proteome</keyword>
<evidence type="ECO:0000256" key="7">
    <source>
        <dbReference type="SAM" id="Phobius"/>
    </source>
</evidence>
<dbReference type="PANTHER" id="PTHR22926:SF3">
    <property type="entry name" value="UNDECAPRENYL-PHOSPHATE ALPHA-N-ACETYLGLUCOSAMINYL 1-PHOSPHATE TRANSFERASE"/>
    <property type="match status" value="1"/>
</dbReference>
<gene>
    <name evidence="8" type="ORF">NY014_01085</name>
</gene>
<feature type="transmembrane region" description="Helical" evidence="7">
    <location>
        <begin position="167"/>
        <end position="183"/>
    </location>
</feature>
<feature type="transmembrane region" description="Helical" evidence="7">
    <location>
        <begin position="6"/>
        <end position="22"/>
    </location>
</feature>
<evidence type="ECO:0000256" key="1">
    <source>
        <dbReference type="ARBA" id="ARBA00004651"/>
    </source>
</evidence>
<feature type="transmembrane region" description="Helical" evidence="7">
    <location>
        <begin position="144"/>
        <end position="161"/>
    </location>
</feature>
<keyword evidence="4 7" id="KW-0812">Transmembrane</keyword>
<protein>
    <submittedName>
        <fullName evidence="8">Glycosyltransferase family 4 protein</fullName>
    </submittedName>
</protein>
<dbReference type="InterPro" id="IPR000715">
    <property type="entry name" value="Glycosyl_transferase_4"/>
</dbReference>
<evidence type="ECO:0000256" key="5">
    <source>
        <dbReference type="ARBA" id="ARBA00022989"/>
    </source>
</evidence>
<dbReference type="RefSeq" id="WP_259412678.1">
    <property type="nucleotide sequence ID" value="NZ_JANWGH010000001.1"/>
</dbReference>
<feature type="transmembrane region" description="Helical" evidence="7">
    <location>
        <begin position="289"/>
        <end position="309"/>
    </location>
</feature>
<evidence type="ECO:0000256" key="6">
    <source>
        <dbReference type="ARBA" id="ARBA00023136"/>
    </source>
</evidence>
<feature type="transmembrane region" description="Helical" evidence="7">
    <location>
        <begin position="43"/>
        <end position="60"/>
    </location>
</feature>
<keyword evidence="6 7" id="KW-0472">Membrane</keyword>
<comment type="caution">
    <text evidence="8">The sequence shown here is derived from an EMBL/GenBank/DDBJ whole genome shotgun (WGS) entry which is preliminary data.</text>
</comment>
<name>A0ABT2G154_9BACT</name>
<proteinExistence type="predicted"/>
<evidence type="ECO:0000313" key="8">
    <source>
        <dbReference type="EMBL" id="MCS5489001.1"/>
    </source>
</evidence>
<evidence type="ECO:0000256" key="2">
    <source>
        <dbReference type="ARBA" id="ARBA00022475"/>
    </source>
</evidence>
<evidence type="ECO:0000256" key="4">
    <source>
        <dbReference type="ARBA" id="ARBA00022692"/>
    </source>
</evidence>
<dbReference type="PANTHER" id="PTHR22926">
    <property type="entry name" value="PHOSPHO-N-ACETYLMURAMOYL-PENTAPEPTIDE-TRANSFERASE"/>
    <property type="match status" value="1"/>
</dbReference>